<reference evidence="4 5" key="1">
    <citation type="submission" date="2015-06" db="EMBL/GenBank/DDBJ databases">
        <title>Recapitulation of the evolution of biosynthetic gene clusters reveals hidden chemical diversity on bacterial genomes.</title>
        <authorList>
            <person name="Cruz-Morales P."/>
            <person name="Martinez-Guerrero C."/>
            <person name="Morales-Escalante M.A."/>
            <person name="Yanez-Guerra L.A."/>
            <person name="Kopp J.F."/>
            <person name="Feldmann J."/>
            <person name="Ramos-Aboites H.E."/>
            <person name="Barona-Gomez F."/>
        </authorList>
    </citation>
    <scope>NUCLEOTIDE SEQUENCE [LARGE SCALE GENOMIC DNA]</scope>
    <source>
        <strain evidence="4 5">ATCC 31245</strain>
    </source>
</reference>
<dbReference type="OrthoDB" id="4633994at2"/>
<evidence type="ECO:0000256" key="2">
    <source>
        <dbReference type="SAM" id="MobiDB-lite"/>
    </source>
</evidence>
<dbReference type="Pfam" id="PF00497">
    <property type="entry name" value="SBP_bac_3"/>
    <property type="match status" value="1"/>
</dbReference>
<dbReference type="Gene3D" id="3.40.190.10">
    <property type="entry name" value="Periplasmic binding protein-like II"/>
    <property type="match status" value="2"/>
</dbReference>
<dbReference type="SUPFAM" id="SSF53850">
    <property type="entry name" value="Periplasmic binding protein-like II"/>
    <property type="match status" value="1"/>
</dbReference>
<feature type="region of interest" description="Disordered" evidence="2">
    <location>
        <begin position="36"/>
        <end position="55"/>
    </location>
</feature>
<feature type="compositionally biased region" description="Polar residues" evidence="2">
    <location>
        <begin position="39"/>
        <end position="53"/>
    </location>
</feature>
<dbReference type="PANTHER" id="PTHR35936:SF17">
    <property type="entry name" value="ARGININE-BINDING EXTRACELLULAR PROTEIN ARTP"/>
    <property type="match status" value="1"/>
</dbReference>
<name>A0A0J6XWZ3_9ACTN</name>
<dbReference type="STRING" id="66430.ACS04_05850"/>
<evidence type="ECO:0000259" key="3">
    <source>
        <dbReference type="SMART" id="SM00062"/>
    </source>
</evidence>
<organism evidence="4 5">
    <name type="scientific">Streptomyces roseus</name>
    <dbReference type="NCBI Taxonomy" id="66430"/>
    <lineage>
        <taxon>Bacteria</taxon>
        <taxon>Bacillati</taxon>
        <taxon>Actinomycetota</taxon>
        <taxon>Actinomycetes</taxon>
        <taxon>Kitasatosporales</taxon>
        <taxon>Streptomycetaceae</taxon>
        <taxon>Streptomyces</taxon>
    </lineage>
</organism>
<dbReference type="PATRIC" id="fig|66430.4.peg.3079"/>
<keyword evidence="1" id="KW-0732">Signal</keyword>
<keyword evidence="5" id="KW-1185">Reference proteome</keyword>
<dbReference type="Proteomes" id="UP000035932">
    <property type="component" value="Unassembled WGS sequence"/>
</dbReference>
<dbReference type="CDD" id="cd01004">
    <property type="entry name" value="PBP2_MidA_like"/>
    <property type="match status" value="1"/>
</dbReference>
<proteinExistence type="predicted"/>
<evidence type="ECO:0000256" key="1">
    <source>
        <dbReference type="ARBA" id="ARBA00022729"/>
    </source>
</evidence>
<dbReference type="InterPro" id="IPR001638">
    <property type="entry name" value="Solute-binding_3/MltF_N"/>
</dbReference>
<dbReference type="PANTHER" id="PTHR35936">
    <property type="entry name" value="MEMBRANE-BOUND LYTIC MUREIN TRANSGLYCOSYLASE F"/>
    <property type="match status" value="1"/>
</dbReference>
<protein>
    <submittedName>
        <fullName evidence="4">AtrA protein</fullName>
    </submittedName>
</protein>
<dbReference type="RefSeq" id="WP_048475432.1">
    <property type="nucleotide sequence ID" value="NZ_JBIRUD010000020.1"/>
</dbReference>
<gene>
    <name evidence="4" type="ORF">ACS04_05850</name>
</gene>
<accession>A0A0J6XWZ3</accession>
<evidence type="ECO:0000313" key="5">
    <source>
        <dbReference type="Proteomes" id="UP000035932"/>
    </source>
</evidence>
<comment type="caution">
    <text evidence="4">The sequence shown here is derived from an EMBL/GenBank/DDBJ whole genome shotgun (WGS) entry which is preliminary data.</text>
</comment>
<feature type="domain" description="Solute-binding protein family 3/N-terminal" evidence="3">
    <location>
        <begin position="70"/>
        <end position="307"/>
    </location>
</feature>
<sequence length="319" mass="33040">MTASTTRRTTAARSRIAAVGAIAVAGALILTGCGDQTEKGSSATPSGGTSKDSSAPLFSALPKKIQDAGVIKIGTDSAYAPMEFVEGGKIVGVDPDIAEALGKQLGVKMQFTAGTFDGLITSIYTGREDAIMSSITDNKQRQEGLDDKGQKIGKGIDFVDYFSSGLSLLVKKGNPEGIKSLDDLCGKTVAVQRGTTYEDAFKAQAEKCGDKKLTIQAFDTDAEAQTRVKAGGAVADLNDYPVAAYTVKTSGGGNDFEIAGQQSGVGLFGIGVSKENTQLRDALKQALDAAIKDGSYAKALEKWNVQDSAVKSATVNAGQ</sequence>
<dbReference type="PROSITE" id="PS51257">
    <property type="entry name" value="PROKAR_LIPOPROTEIN"/>
    <property type="match status" value="1"/>
</dbReference>
<dbReference type="SMART" id="SM00062">
    <property type="entry name" value="PBPb"/>
    <property type="match status" value="1"/>
</dbReference>
<evidence type="ECO:0000313" key="4">
    <source>
        <dbReference type="EMBL" id="KMO98767.1"/>
    </source>
</evidence>
<dbReference type="AlphaFoldDB" id="A0A0J6XWZ3"/>
<dbReference type="EMBL" id="LFML01000020">
    <property type="protein sequence ID" value="KMO98767.1"/>
    <property type="molecule type" value="Genomic_DNA"/>
</dbReference>